<dbReference type="Proteomes" id="UP000317940">
    <property type="component" value="Unassembled WGS sequence"/>
</dbReference>
<protein>
    <submittedName>
        <fullName evidence="7">DNA-binding SARP family transcriptional activator</fullName>
    </submittedName>
</protein>
<dbReference type="OrthoDB" id="581105at2"/>
<dbReference type="RefSeq" id="WP_145911788.1">
    <property type="nucleotide sequence ID" value="NZ_BAAAMZ010000047.1"/>
</dbReference>
<dbReference type="InterPro" id="IPR027417">
    <property type="entry name" value="P-loop_NTPase"/>
</dbReference>
<dbReference type="SMART" id="SM01043">
    <property type="entry name" value="BTAD"/>
    <property type="match status" value="1"/>
</dbReference>
<dbReference type="PANTHER" id="PTHR47691:SF3">
    <property type="entry name" value="HTH-TYPE TRANSCRIPTIONAL REGULATOR RV0890C-RELATED"/>
    <property type="match status" value="1"/>
</dbReference>
<name>A0A561S9V9_9ACTN</name>
<dbReference type="PROSITE" id="PS51755">
    <property type="entry name" value="OMPR_PHOB"/>
    <property type="match status" value="1"/>
</dbReference>
<organism evidence="7 8">
    <name type="scientific">Kitasatospora viridis</name>
    <dbReference type="NCBI Taxonomy" id="281105"/>
    <lineage>
        <taxon>Bacteria</taxon>
        <taxon>Bacillati</taxon>
        <taxon>Actinomycetota</taxon>
        <taxon>Actinomycetes</taxon>
        <taxon>Kitasatosporales</taxon>
        <taxon>Streptomycetaceae</taxon>
        <taxon>Kitasatospora</taxon>
    </lineage>
</organism>
<dbReference type="InterPro" id="IPR001867">
    <property type="entry name" value="OmpR/PhoB-type_DNA-bd"/>
</dbReference>
<dbReference type="Gene3D" id="1.10.10.10">
    <property type="entry name" value="Winged helix-like DNA-binding domain superfamily/Winged helix DNA-binding domain"/>
    <property type="match status" value="2"/>
</dbReference>
<evidence type="ECO:0000313" key="8">
    <source>
        <dbReference type="Proteomes" id="UP000317940"/>
    </source>
</evidence>
<dbReference type="Pfam" id="PF00486">
    <property type="entry name" value="Trans_reg_C"/>
    <property type="match status" value="1"/>
</dbReference>
<feature type="region of interest" description="Disordered" evidence="5">
    <location>
        <begin position="250"/>
        <end position="284"/>
    </location>
</feature>
<evidence type="ECO:0000313" key="7">
    <source>
        <dbReference type="EMBL" id="TWF71595.1"/>
    </source>
</evidence>
<dbReference type="AlphaFoldDB" id="A0A561S9V9"/>
<keyword evidence="2" id="KW-0902">Two-component regulatory system</keyword>
<keyword evidence="3 4" id="KW-0238">DNA-binding</keyword>
<evidence type="ECO:0000256" key="1">
    <source>
        <dbReference type="ARBA" id="ARBA00005820"/>
    </source>
</evidence>
<dbReference type="InterPro" id="IPR016032">
    <property type="entry name" value="Sig_transdc_resp-reg_C-effctor"/>
</dbReference>
<dbReference type="GO" id="GO:0006355">
    <property type="term" value="P:regulation of DNA-templated transcription"/>
    <property type="evidence" value="ECO:0007669"/>
    <property type="project" value="InterPro"/>
</dbReference>
<keyword evidence="8" id="KW-1185">Reference proteome</keyword>
<dbReference type="GO" id="GO:0003677">
    <property type="term" value="F:DNA binding"/>
    <property type="evidence" value="ECO:0007669"/>
    <property type="project" value="UniProtKB-UniRule"/>
</dbReference>
<comment type="similarity">
    <text evidence="1">Belongs to the AfsR/DnrI/RedD regulatory family.</text>
</comment>
<feature type="domain" description="OmpR/PhoB-type" evidence="6">
    <location>
        <begin position="1"/>
        <end position="99"/>
    </location>
</feature>
<gene>
    <name evidence="7" type="ORF">FHX73_19225</name>
</gene>
<dbReference type="CDD" id="cd15831">
    <property type="entry name" value="BTAD"/>
    <property type="match status" value="1"/>
</dbReference>
<evidence type="ECO:0000256" key="4">
    <source>
        <dbReference type="PROSITE-ProRule" id="PRU01091"/>
    </source>
</evidence>
<dbReference type="InterPro" id="IPR019734">
    <property type="entry name" value="TPR_rpt"/>
</dbReference>
<dbReference type="SUPFAM" id="SSF48452">
    <property type="entry name" value="TPR-like"/>
    <property type="match status" value="3"/>
</dbReference>
<proteinExistence type="inferred from homology"/>
<dbReference type="InterPro" id="IPR011990">
    <property type="entry name" value="TPR-like_helical_dom_sf"/>
</dbReference>
<dbReference type="Pfam" id="PF03704">
    <property type="entry name" value="BTAD"/>
    <property type="match status" value="1"/>
</dbReference>
<reference evidence="7 8" key="1">
    <citation type="submission" date="2019-06" db="EMBL/GenBank/DDBJ databases">
        <title>Sequencing the genomes of 1000 actinobacteria strains.</title>
        <authorList>
            <person name="Klenk H.-P."/>
        </authorList>
    </citation>
    <scope>NUCLEOTIDE SEQUENCE [LARGE SCALE GENOMIC DNA]</scope>
    <source>
        <strain evidence="7 8">DSM 44826</strain>
    </source>
</reference>
<dbReference type="SUPFAM" id="SSF52540">
    <property type="entry name" value="P-loop containing nucleoside triphosphate hydrolases"/>
    <property type="match status" value="1"/>
</dbReference>
<dbReference type="PRINTS" id="PR00364">
    <property type="entry name" value="DISEASERSIST"/>
</dbReference>
<evidence type="ECO:0000256" key="5">
    <source>
        <dbReference type="SAM" id="MobiDB-lite"/>
    </source>
</evidence>
<dbReference type="SMART" id="SM00028">
    <property type="entry name" value="TPR"/>
    <property type="match status" value="8"/>
</dbReference>
<dbReference type="InterPro" id="IPR036388">
    <property type="entry name" value="WH-like_DNA-bd_sf"/>
</dbReference>
<sequence>MGFGRLEFGVLGPLQARIGGREVPVGGPRQAKLLAALLLGANQVVRMERLIEVMWDADGPATAVRQIQDVVSGLRRNLSGCGAPPTLISTHRGGYRIELAAEQLDLTVFEREREQARGRPAPAAVARLRRALACWRGSALADLPGQALEADAARLDLARTSAHKECLELELGLGRHREVAEEVTALLLRHPHDEQLAEHAMLALYRSGCQGQALQVYRTTRSRLADDLGVDPMPPLRELQRRILNADPALAASAGPSPGPPGGLTPSGPTAPTARGTRQRPGIRCQLPVDTRLFTGRTGELDALLRAIEEAPRGSSAGMVVISAIDGMGGVGKSALAVHAAHRVRPMFPDGQFFLDLHGHTPGTPPLPAADALAWLLRSLGVPAQQIPQDLGERAALYRDRIADTRTLIVLDNAAGTAQVRPLLPATPGCLVLITSRKRLTGLDDAHLLPLDVLPQAEAVALLREAAGPGRIPADHPGCAELAAHCGRLPLAIRIAAARLRHDRTLRLDQLNEELRDGQQRLSRISDEERSLAAVFETSFSALPPAEQELFRLLGRFPGPDFDAYAAAALAGTDHRTAERLLESLLDHSLLSQHTPERYRFHDLVGLYASDLAESAPDDLAMRHEEALERLFGYYLHTVRLADGHLARRPRPDAAPAAAPSTVAPRLPDRTAALAWLRGERGNLLALSAAAPAVASTARSGPARLARTVSLGSALAAFLLLEGLWTEAADLHRRAAQAARELGDPLAEAGALCDLGRVQHATGDYQASAELYEQALPRYQHLGDHRGEAAGLHELGRIRVLTGDYLAAAELHERAVAIFRTLGDRPAEARALCDLGRARHSTGDSPAAIALMERVLTIHQELGDRRGEAGALHDLGYVLHETGHYPAAIGLHERALGIYRELGSRQGEATVLWSLARARHETGDHPAAVGLYEDALAICRRIGSRQSEADSLHGLGRVRHADQDLSAADQLYRRALAIYRQIGSRPGEATLLADLAALVADTDGPARALDLYRQALALAQQIHSPRDETRALEGLAHCATLLGDHTTARTALRQAAVLHQGLGTGAPSSPG</sequence>
<dbReference type="Pfam" id="PF13374">
    <property type="entry name" value="TPR_10"/>
    <property type="match status" value="1"/>
</dbReference>
<accession>A0A561S9V9</accession>
<evidence type="ECO:0000256" key="2">
    <source>
        <dbReference type="ARBA" id="ARBA00023012"/>
    </source>
</evidence>
<dbReference type="GO" id="GO:0000160">
    <property type="term" value="P:phosphorelay signal transduction system"/>
    <property type="evidence" value="ECO:0007669"/>
    <property type="project" value="UniProtKB-KW"/>
</dbReference>
<dbReference type="InterPro" id="IPR005158">
    <property type="entry name" value="BTAD"/>
</dbReference>
<feature type="compositionally biased region" description="Low complexity" evidence="5">
    <location>
        <begin position="264"/>
        <end position="274"/>
    </location>
</feature>
<dbReference type="Gene3D" id="3.40.50.300">
    <property type="entry name" value="P-loop containing nucleotide triphosphate hydrolases"/>
    <property type="match status" value="1"/>
</dbReference>
<evidence type="ECO:0000259" key="6">
    <source>
        <dbReference type="PROSITE" id="PS51755"/>
    </source>
</evidence>
<evidence type="ECO:0000256" key="3">
    <source>
        <dbReference type="ARBA" id="ARBA00023125"/>
    </source>
</evidence>
<dbReference type="Pfam" id="PF13424">
    <property type="entry name" value="TPR_12"/>
    <property type="match status" value="3"/>
</dbReference>
<dbReference type="Gene3D" id="1.25.40.10">
    <property type="entry name" value="Tetratricopeptide repeat domain"/>
    <property type="match status" value="3"/>
</dbReference>
<dbReference type="SUPFAM" id="SSF46894">
    <property type="entry name" value="C-terminal effector domain of the bipartite response regulators"/>
    <property type="match status" value="1"/>
</dbReference>
<feature type="DNA-binding region" description="OmpR/PhoB-type" evidence="4">
    <location>
        <begin position="1"/>
        <end position="99"/>
    </location>
</feature>
<dbReference type="EMBL" id="VIWT01000009">
    <property type="protein sequence ID" value="TWF71595.1"/>
    <property type="molecule type" value="Genomic_DNA"/>
</dbReference>
<dbReference type="PANTHER" id="PTHR47691">
    <property type="entry name" value="REGULATOR-RELATED"/>
    <property type="match status" value="1"/>
</dbReference>
<dbReference type="SMART" id="SM00862">
    <property type="entry name" value="Trans_reg_C"/>
    <property type="match status" value="1"/>
</dbReference>
<comment type="caution">
    <text evidence="7">The sequence shown here is derived from an EMBL/GenBank/DDBJ whole genome shotgun (WGS) entry which is preliminary data.</text>
</comment>